<keyword evidence="5" id="KW-0227">DNA damage</keyword>
<dbReference type="SUPFAM" id="SSF57716">
    <property type="entry name" value="Glucocorticoid receptor-like (DNA-binding domain)"/>
    <property type="match status" value="1"/>
</dbReference>
<dbReference type="GO" id="GO:0008270">
    <property type="term" value="F:zinc ion binding"/>
    <property type="evidence" value="ECO:0007669"/>
    <property type="project" value="UniProtKB-KW"/>
</dbReference>
<dbReference type="AlphaFoldDB" id="A0A4Y4D273"/>
<evidence type="ECO:0000256" key="2">
    <source>
        <dbReference type="ARBA" id="ARBA00009409"/>
    </source>
</evidence>
<evidence type="ECO:0000256" key="14">
    <source>
        <dbReference type="ARBA" id="ARBA00044632"/>
    </source>
</evidence>
<dbReference type="Gene3D" id="1.10.8.50">
    <property type="match status" value="1"/>
</dbReference>
<dbReference type="GO" id="GO:0000703">
    <property type="term" value="F:oxidized pyrimidine nucleobase lesion DNA N-glycosylase activity"/>
    <property type="evidence" value="ECO:0007669"/>
    <property type="project" value="TreeGrafter"/>
</dbReference>
<dbReference type="InterPro" id="IPR012319">
    <property type="entry name" value="FPG_cat"/>
</dbReference>
<dbReference type="PANTHER" id="PTHR42697">
    <property type="entry name" value="ENDONUCLEASE 8"/>
    <property type="match status" value="1"/>
</dbReference>
<dbReference type="GO" id="GO:0140078">
    <property type="term" value="F:class I DNA-(apurinic or apyrimidinic site) endonuclease activity"/>
    <property type="evidence" value="ECO:0007669"/>
    <property type="project" value="UniProtKB-EC"/>
</dbReference>
<evidence type="ECO:0000259" key="18">
    <source>
        <dbReference type="PROSITE" id="PS51068"/>
    </source>
</evidence>
<dbReference type="SMART" id="SM00898">
    <property type="entry name" value="Fapy_DNA_glyco"/>
    <property type="match status" value="1"/>
</dbReference>
<evidence type="ECO:0000313" key="19">
    <source>
        <dbReference type="EMBL" id="GEC99295.1"/>
    </source>
</evidence>
<dbReference type="Pfam" id="PF06831">
    <property type="entry name" value="H2TH"/>
    <property type="match status" value="1"/>
</dbReference>
<sequence length="307" mass="32964">MPEGHSIHRLARQLGDLFTGQRLSVSSPQGRFSAGAQLLDGRVLTRARAHGKHLYLDFAAPQDPQDVLVMRSHLGIYGAWSFVGDETSAAASSIGAPRRVGERESGSSQAPAVAHDDAGRVVPEAPVGAVRARLAGEHGWADLRGPALCAVETPEEARAAEAKLGPDPLDPDADPAPFLAKAGRSRRAIGVLLMEQDVVSGIGNIFRAESLFRRGVNPMTPGTSLTPEDLRGLWDENVALMDVGVRVGRIITTDPEDRPGIPESEAWPEHANYVYHRHGQDCLRCGATVLKKDLNGRGLYWCPVCQA</sequence>
<accession>A0A4Y4D273</accession>
<dbReference type="GO" id="GO:0006284">
    <property type="term" value="P:base-excision repair"/>
    <property type="evidence" value="ECO:0007669"/>
    <property type="project" value="InterPro"/>
</dbReference>
<evidence type="ECO:0000313" key="20">
    <source>
        <dbReference type="Proteomes" id="UP000315730"/>
    </source>
</evidence>
<evidence type="ECO:0000256" key="12">
    <source>
        <dbReference type="ARBA" id="ARBA00023268"/>
    </source>
</evidence>
<comment type="similarity">
    <text evidence="2">Belongs to the FPG family.</text>
</comment>
<dbReference type="Proteomes" id="UP000315730">
    <property type="component" value="Unassembled WGS sequence"/>
</dbReference>
<evidence type="ECO:0000256" key="8">
    <source>
        <dbReference type="ARBA" id="ARBA00022833"/>
    </source>
</evidence>
<evidence type="ECO:0000256" key="10">
    <source>
        <dbReference type="ARBA" id="ARBA00023204"/>
    </source>
</evidence>
<evidence type="ECO:0000256" key="16">
    <source>
        <dbReference type="SAM" id="MobiDB-lite"/>
    </source>
</evidence>
<keyword evidence="20" id="KW-1185">Reference proteome</keyword>
<keyword evidence="11" id="KW-0456">Lyase</keyword>
<dbReference type="Gene3D" id="3.20.190.10">
    <property type="entry name" value="MutM-like, N-terminal"/>
    <property type="match status" value="1"/>
</dbReference>
<keyword evidence="13" id="KW-0326">Glycosidase</keyword>
<keyword evidence="7" id="KW-0378">Hydrolase</keyword>
<protein>
    <recommendedName>
        <fullName evidence="3">DNA-(apurinic or apyrimidinic site) lyase</fullName>
        <ecNumber evidence="3">4.2.99.18</ecNumber>
    </recommendedName>
</protein>
<dbReference type="SMART" id="SM01232">
    <property type="entry name" value="H2TH"/>
    <property type="match status" value="1"/>
</dbReference>
<dbReference type="InterPro" id="IPR015887">
    <property type="entry name" value="DNA_glyclase_Znf_dom_DNA_BS"/>
</dbReference>
<dbReference type="PROSITE" id="PS51068">
    <property type="entry name" value="FPG_CAT"/>
    <property type="match status" value="1"/>
</dbReference>
<dbReference type="OrthoDB" id="9800855at2"/>
<gene>
    <name evidence="19" type="ORF">KVA01_14500</name>
</gene>
<evidence type="ECO:0000256" key="9">
    <source>
        <dbReference type="ARBA" id="ARBA00023125"/>
    </source>
</evidence>
<dbReference type="InterPro" id="IPR015886">
    <property type="entry name" value="H2TH_FPG"/>
</dbReference>
<keyword evidence="6 15" id="KW-0863">Zinc-finger</keyword>
<organism evidence="19 20">
    <name type="scientific">Kocuria varians</name>
    <name type="common">Micrococcus varians</name>
    <dbReference type="NCBI Taxonomy" id="1272"/>
    <lineage>
        <taxon>Bacteria</taxon>
        <taxon>Bacillati</taxon>
        <taxon>Actinomycetota</taxon>
        <taxon>Actinomycetes</taxon>
        <taxon>Micrococcales</taxon>
        <taxon>Micrococcaceae</taxon>
        <taxon>Kocuria</taxon>
    </lineage>
</organism>
<evidence type="ECO:0000256" key="5">
    <source>
        <dbReference type="ARBA" id="ARBA00022763"/>
    </source>
</evidence>
<dbReference type="GO" id="GO:0003684">
    <property type="term" value="F:damaged DNA binding"/>
    <property type="evidence" value="ECO:0007669"/>
    <property type="project" value="InterPro"/>
</dbReference>
<dbReference type="InterPro" id="IPR000214">
    <property type="entry name" value="Znf_DNA_glyclase/AP_lyase"/>
</dbReference>
<name>A0A4Y4D273_KOCVA</name>
<feature type="domain" description="FPG-type" evidence="17">
    <location>
        <begin position="273"/>
        <end position="307"/>
    </location>
</feature>
<dbReference type="PROSITE" id="PS01242">
    <property type="entry name" value="ZF_FPG_1"/>
    <property type="match status" value="1"/>
</dbReference>
<evidence type="ECO:0000256" key="4">
    <source>
        <dbReference type="ARBA" id="ARBA00022723"/>
    </source>
</evidence>
<dbReference type="SUPFAM" id="SSF81624">
    <property type="entry name" value="N-terminal domain of MutM-like DNA repair proteins"/>
    <property type="match status" value="1"/>
</dbReference>
<dbReference type="RefSeq" id="WP_068468996.1">
    <property type="nucleotide sequence ID" value="NZ_BJNW01000011.1"/>
</dbReference>
<comment type="cofactor">
    <cofactor evidence="1">
        <name>Zn(2+)</name>
        <dbReference type="ChEBI" id="CHEBI:29105"/>
    </cofactor>
</comment>
<dbReference type="InterPro" id="IPR010979">
    <property type="entry name" value="Ribosomal_uS13-like_H2TH"/>
</dbReference>
<feature type="region of interest" description="Disordered" evidence="16">
    <location>
        <begin position="93"/>
        <end position="117"/>
    </location>
</feature>
<dbReference type="CDD" id="cd08970">
    <property type="entry name" value="AcNei1_N"/>
    <property type="match status" value="1"/>
</dbReference>
<comment type="caution">
    <text evidence="19">The sequence shown here is derived from an EMBL/GenBank/DDBJ whole genome shotgun (WGS) entry which is preliminary data.</text>
</comment>
<dbReference type="STRING" id="1272.GCA_900014985_01312"/>
<keyword evidence="8" id="KW-0862">Zinc</keyword>
<evidence type="ECO:0000256" key="13">
    <source>
        <dbReference type="ARBA" id="ARBA00023295"/>
    </source>
</evidence>
<evidence type="ECO:0000256" key="15">
    <source>
        <dbReference type="PROSITE-ProRule" id="PRU00391"/>
    </source>
</evidence>
<dbReference type="EC" id="4.2.99.18" evidence="3"/>
<keyword evidence="9" id="KW-0238">DNA-binding</keyword>
<keyword evidence="10" id="KW-0234">DNA repair</keyword>
<dbReference type="Pfam" id="PF06827">
    <property type="entry name" value="zf-FPG_IleRS"/>
    <property type="match status" value="1"/>
</dbReference>
<dbReference type="Pfam" id="PF01149">
    <property type="entry name" value="Fapy_DNA_glyco"/>
    <property type="match status" value="1"/>
</dbReference>
<dbReference type="InterPro" id="IPR010663">
    <property type="entry name" value="Znf_FPG/IleRS"/>
</dbReference>
<evidence type="ECO:0000259" key="17">
    <source>
        <dbReference type="PROSITE" id="PS51066"/>
    </source>
</evidence>
<dbReference type="EMBL" id="BJNW01000011">
    <property type="protein sequence ID" value="GEC99295.1"/>
    <property type="molecule type" value="Genomic_DNA"/>
</dbReference>
<keyword evidence="12" id="KW-0511">Multifunctional enzyme</keyword>
<evidence type="ECO:0000256" key="3">
    <source>
        <dbReference type="ARBA" id="ARBA00012720"/>
    </source>
</evidence>
<dbReference type="InterPro" id="IPR035937">
    <property type="entry name" value="FPG_N"/>
</dbReference>
<dbReference type="PANTHER" id="PTHR42697:SF3">
    <property type="entry name" value="ENDONUCLEASE 8 1"/>
    <property type="match status" value="1"/>
</dbReference>
<reference evidence="19 20" key="1">
    <citation type="submission" date="2019-06" db="EMBL/GenBank/DDBJ databases">
        <title>Whole genome shotgun sequence of Kocuria varians NBRC 15358.</title>
        <authorList>
            <person name="Hosoyama A."/>
            <person name="Uohara A."/>
            <person name="Ohji S."/>
            <person name="Ichikawa N."/>
        </authorList>
    </citation>
    <scope>NUCLEOTIDE SEQUENCE [LARGE SCALE GENOMIC DNA]</scope>
    <source>
        <strain evidence="19 20">NBRC 15358</strain>
    </source>
</reference>
<comment type="catalytic activity">
    <reaction evidence="14">
        <text>2'-deoxyribonucleotide-(2'-deoxyribose 5'-phosphate)-2'-deoxyribonucleotide-DNA = a 3'-end 2'-deoxyribonucleotide-(2,3-dehydro-2,3-deoxyribose 5'-phosphate)-DNA + a 5'-end 5'-phospho-2'-deoxyribonucleoside-DNA + H(+)</text>
        <dbReference type="Rhea" id="RHEA:66592"/>
        <dbReference type="Rhea" id="RHEA-COMP:13180"/>
        <dbReference type="Rhea" id="RHEA-COMP:16897"/>
        <dbReference type="Rhea" id="RHEA-COMP:17067"/>
        <dbReference type="ChEBI" id="CHEBI:15378"/>
        <dbReference type="ChEBI" id="CHEBI:136412"/>
        <dbReference type="ChEBI" id="CHEBI:157695"/>
        <dbReference type="ChEBI" id="CHEBI:167181"/>
        <dbReference type="EC" id="4.2.99.18"/>
    </reaction>
</comment>
<evidence type="ECO:0000256" key="1">
    <source>
        <dbReference type="ARBA" id="ARBA00001947"/>
    </source>
</evidence>
<dbReference type="PROSITE" id="PS51066">
    <property type="entry name" value="ZF_FPG_2"/>
    <property type="match status" value="1"/>
</dbReference>
<evidence type="ECO:0000256" key="11">
    <source>
        <dbReference type="ARBA" id="ARBA00023239"/>
    </source>
</evidence>
<keyword evidence="4" id="KW-0479">Metal-binding</keyword>
<evidence type="ECO:0000256" key="6">
    <source>
        <dbReference type="ARBA" id="ARBA00022771"/>
    </source>
</evidence>
<evidence type="ECO:0000256" key="7">
    <source>
        <dbReference type="ARBA" id="ARBA00022801"/>
    </source>
</evidence>
<dbReference type="SUPFAM" id="SSF46946">
    <property type="entry name" value="S13-like H2TH domain"/>
    <property type="match status" value="1"/>
</dbReference>
<proteinExistence type="inferred from homology"/>
<feature type="domain" description="Formamidopyrimidine-DNA glycosylase catalytic" evidence="18">
    <location>
        <begin position="2"/>
        <end position="101"/>
    </location>
</feature>